<feature type="compositionally biased region" description="Pro residues" evidence="1">
    <location>
        <begin position="634"/>
        <end position="646"/>
    </location>
</feature>
<organism evidence="2">
    <name type="scientific">Tanacetum cinerariifolium</name>
    <name type="common">Dalmatian daisy</name>
    <name type="synonym">Chrysanthemum cinerariifolium</name>
    <dbReference type="NCBI Taxonomy" id="118510"/>
    <lineage>
        <taxon>Eukaryota</taxon>
        <taxon>Viridiplantae</taxon>
        <taxon>Streptophyta</taxon>
        <taxon>Embryophyta</taxon>
        <taxon>Tracheophyta</taxon>
        <taxon>Spermatophyta</taxon>
        <taxon>Magnoliopsida</taxon>
        <taxon>eudicotyledons</taxon>
        <taxon>Gunneridae</taxon>
        <taxon>Pentapetalae</taxon>
        <taxon>asterids</taxon>
        <taxon>campanulids</taxon>
        <taxon>Asterales</taxon>
        <taxon>Asteraceae</taxon>
        <taxon>Asteroideae</taxon>
        <taxon>Anthemideae</taxon>
        <taxon>Anthemidinae</taxon>
        <taxon>Tanacetum</taxon>
    </lineage>
</organism>
<feature type="compositionally biased region" description="Basic and acidic residues" evidence="1">
    <location>
        <begin position="1127"/>
        <end position="1139"/>
    </location>
</feature>
<feature type="region of interest" description="Disordered" evidence="1">
    <location>
        <begin position="300"/>
        <end position="370"/>
    </location>
</feature>
<dbReference type="AlphaFoldDB" id="A0A6L2P4X6"/>
<keyword evidence="2" id="KW-0808">Transferase</keyword>
<protein>
    <submittedName>
        <fullName evidence="2">Reverse transcriptase domain-containing protein</fullName>
    </submittedName>
</protein>
<accession>A0A6L2P4X6</accession>
<gene>
    <name evidence="2" type="ORF">Tci_064617</name>
</gene>
<dbReference type="InterPro" id="IPR003903">
    <property type="entry name" value="UIM_dom"/>
</dbReference>
<feature type="compositionally biased region" description="Low complexity" evidence="1">
    <location>
        <begin position="647"/>
        <end position="664"/>
    </location>
</feature>
<sequence length="1224" mass="137735">MSVASILEGFIDELPLKENDDLFDLESKNDEWKNILYDAPIDDLMTEDKVFDPGIHDQIFFSNISVSPFLISSGSEDTIFDPHIFAFHFSHRDDGWSDLGIVITRPSTIWERANVVVDAWSRKGGVKSRRVRDICKTIQAKICVSVCGSYKASGISELNVFLAESCVMFLGSELVMSLGSELVILLDTMADMKIPANDAPAEQAPVVKPLDMIGQDIMCFRFIREESCYCLTRKEEDHSFAYQNVRFVGKDGREIFGMPIPDALLSDEIKGAPYYDEYQEHVAKYQQYLDVVHGKDEERGATESLKATKGTKPKAAKATKLAGDKASTLTSTQPPKPKPAPTQPSKDVLKKQKLVKETPDEPSPAKRLKGRLVGKIHKPRSPLKLVDEPSVEDVPVEELAYNEEEANHQQALELSLKEQAERTQGPAHPVRRTPMLTEASGHAESPSLDAEFALTDSETEYDNATSKIDTRIKMKARSNPGDAAESQPQSSHVVHDGPNHEHVDLEAIDALTQQNPEQMDKEFSTSAYPNVQENLKLPYEDLMIPELPASSTRNRSSLQNLEKELSFTVSKAVDEIVTNAVDWAMQAPLRDYKKFYDALEKSLEREYSDQLLSDLEEARQKKRKRRNLPRTPSGSPPPQAPPPPPTAGTSGSEALSSSKSAASTPQSMVWTTSNTRYESAGVSGTQDLSHTDSLIQDDSIPDDQVHLSDDEDRRNDHLPKSDSRKDWWKPLPKEEKPTTLEPAWTIPSSTVLDVGNNWATALLSAYETPAENSLLAKTGDMTNFLKWYYRQVNKTVLTPADLEGQAYEVVKAFYPDIIHLLFQMEDKGSSPALSISKMKADSYPDFGLELLVPEQMWIDDVCTYDISVKYGISHWWFNRQKFYIDRPASLADLQEHMIAEKDFKNQYPNDFEDLNLLLLQGYEFKHDYTINVSPRVVVFPINNNERKIMQFNEIYKFSDGTLIRILDALAYRVKEFKIKRLNPVSFKVAELKDMVRALLLDKKNQSSAPAPSSTHAPVKAIESNCVSCGGTHSYQNCPATSGSVYRDNIQEYVSQAAAVNYNQGNTGFRPQMVAKQIRPLGFPPHQNNQNNFNRGNNFNQNRGVSEPVVAPVGVPMPNLKSSIPYPSRRDNERRRDQANEPIEKFYEIFKDMSFEISFTDDLILMQKFASTLKALIGNKEKLSEMARTPMNEHCSLIILNKLPRKLGDPDKFLIPCEFQGMDEA</sequence>
<feature type="region of interest" description="Disordered" evidence="1">
    <location>
        <begin position="619"/>
        <end position="736"/>
    </location>
</feature>
<name>A0A6L2P4X6_TANCI</name>
<evidence type="ECO:0000256" key="1">
    <source>
        <dbReference type="SAM" id="MobiDB-lite"/>
    </source>
</evidence>
<dbReference type="PROSITE" id="PS50330">
    <property type="entry name" value="UIM"/>
    <property type="match status" value="1"/>
</dbReference>
<dbReference type="EMBL" id="BKCJ010010677">
    <property type="protein sequence ID" value="GEU92639.1"/>
    <property type="molecule type" value="Genomic_DNA"/>
</dbReference>
<comment type="caution">
    <text evidence="2">The sequence shown here is derived from an EMBL/GenBank/DDBJ whole genome shotgun (WGS) entry which is preliminary data.</text>
</comment>
<feature type="compositionally biased region" description="Polar residues" evidence="1">
    <location>
        <begin position="665"/>
        <end position="696"/>
    </location>
</feature>
<feature type="compositionally biased region" description="Basic and acidic residues" evidence="1">
    <location>
        <begin position="347"/>
        <end position="359"/>
    </location>
</feature>
<keyword evidence="2" id="KW-0548">Nucleotidyltransferase</keyword>
<feature type="region of interest" description="Disordered" evidence="1">
    <location>
        <begin position="1100"/>
        <end position="1139"/>
    </location>
</feature>
<feature type="compositionally biased region" description="Basic and acidic residues" evidence="1">
    <location>
        <begin position="703"/>
        <end position="736"/>
    </location>
</feature>
<proteinExistence type="predicted"/>
<feature type="region of interest" description="Disordered" evidence="1">
    <location>
        <begin position="475"/>
        <end position="498"/>
    </location>
</feature>
<keyword evidence="2" id="KW-0695">RNA-directed DNA polymerase</keyword>
<reference evidence="2" key="1">
    <citation type="journal article" date="2019" name="Sci. Rep.">
        <title>Draft genome of Tanacetum cinerariifolium, the natural source of mosquito coil.</title>
        <authorList>
            <person name="Yamashiro T."/>
            <person name="Shiraishi A."/>
            <person name="Satake H."/>
            <person name="Nakayama K."/>
        </authorList>
    </citation>
    <scope>NUCLEOTIDE SEQUENCE</scope>
</reference>
<evidence type="ECO:0000313" key="2">
    <source>
        <dbReference type="EMBL" id="GEU92639.1"/>
    </source>
</evidence>
<dbReference type="GO" id="GO:0003964">
    <property type="term" value="F:RNA-directed DNA polymerase activity"/>
    <property type="evidence" value="ECO:0007669"/>
    <property type="project" value="UniProtKB-KW"/>
</dbReference>